<organism evidence="4 5">
    <name type="scientific">Gymnopus androsaceus JB14</name>
    <dbReference type="NCBI Taxonomy" id="1447944"/>
    <lineage>
        <taxon>Eukaryota</taxon>
        <taxon>Fungi</taxon>
        <taxon>Dikarya</taxon>
        <taxon>Basidiomycota</taxon>
        <taxon>Agaricomycotina</taxon>
        <taxon>Agaricomycetes</taxon>
        <taxon>Agaricomycetidae</taxon>
        <taxon>Agaricales</taxon>
        <taxon>Marasmiineae</taxon>
        <taxon>Omphalotaceae</taxon>
        <taxon>Gymnopus</taxon>
    </lineage>
</organism>
<dbReference type="Pfam" id="PF07859">
    <property type="entry name" value="Abhydrolase_3"/>
    <property type="match status" value="1"/>
</dbReference>
<sequence length="165" mass="18703">MSLDSISQNDFVSTIQTTNPQPQQISIGELIQTHAFFVIALLLLSSANLAVTLAHKSQRTNIHASPPRTSRIPTPRRSSDRQHRIRRPRWAMGGEQARAWLGPERMNWFKSFYLPDEEDWTKWDASPIFAPVELLAKAPNAWIGVGELDILRDDGVQYGEKLKSV</sequence>
<accession>A0A6A4IGM9</accession>
<feature type="compositionally biased region" description="Low complexity" evidence="1">
    <location>
        <begin position="65"/>
        <end position="76"/>
    </location>
</feature>
<dbReference type="InterPro" id="IPR029058">
    <property type="entry name" value="AB_hydrolase_fold"/>
</dbReference>
<proteinExistence type="predicted"/>
<dbReference type="SUPFAM" id="SSF53474">
    <property type="entry name" value="alpha/beta-Hydrolases"/>
    <property type="match status" value="1"/>
</dbReference>
<reference evidence="4" key="1">
    <citation type="journal article" date="2019" name="Environ. Microbiol.">
        <title>Fungal ecological strategies reflected in gene transcription - a case study of two litter decomposers.</title>
        <authorList>
            <person name="Barbi F."/>
            <person name="Kohler A."/>
            <person name="Barry K."/>
            <person name="Baskaran P."/>
            <person name="Daum C."/>
            <person name="Fauchery L."/>
            <person name="Ihrmark K."/>
            <person name="Kuo A."/>
            <person name="LaButti K."/>
            <person name="Lipzen A."/>
            <person name="Morin E."/>
            <person name="Grigoriev I.V."/>
            <person name="Henrissat B."/>
            <person name="Lindahl B."/>
            <person name="Martin F."/>
        </authorList>
    </citation>
    <scope>NUCLEOTIDE SEQUENCE</scope>
    <source>
        <strain evidence="4">JB14</strain>
    </source>
</reference>
<dbReference type="Proteomes" id="UP000799118">
    <property type="component" value="Unassembled WGS sequence"/>
</dbReference>
<dbReference type="OrthoDB" id="408631at2759"/>
<dbReference type="InterPro" id="IPR013094">
    <property type="entry name" value="AB_hydrolase_3"/>
</dbReference>
<gene>
    <name evidence="4" type="ORF">BT96DRAFT_1012157</name>
</gene>
<evidence type="ECO:0000256" key="2">
    <source>
        <dbReference type="SAM" id="Phobius"/>
    </source>
</evidence>
<evidence type="ECO:0000313" key="5">
    <source>
        <dbReference type="Proteomes" id="UP000799118"/>
    </source>
</evidence>
<dbReference type="GO" id="GO:0016787">
    <property type="term" value="F:hydrolase activity"/>
    <property type="evidence" value="ECO:0007669"/>
    <property type="project" value="InterPro"/>
</dbReference>
<dbReference type="EMBL" id="ML769386">
    <property type="protein sequence ID" value="KAE9409801.1"/>
    <property type="molecule type" value="Genomic_DNA"/>
</dbReference>
<evidence type="ECO:0000259" key="3">
    <source>
        <dbReference type="Pfam" id="PF07859"/>
    </source>
</evidence>
<feature type="domain" description="Alpha/beta hydrolase fold-3" evidence="3">
    <location>
        <begin position="47"/>
        <end position="164"/>
    </location>
</feature>
<keyword evidence="2" id="KW-1133">Transmembrane helix</keyword>
<name>A0A6A4IGM9_9AGAR</name>
<dbReference type="AlphaFoldDB" id="A0A6A4IGM9"/>
<protein>
    <recommendedName>
        <fullName evidence="3">Alpha/beta hydrolase fold-3 domain-containing protein</fullName>
    </recommendedName>
</protein>
<keyword evidence="2" id="KW-0812">Transmembrane</keyword>
<feature type="transmembrane region" description="Helical" evidence="2">
    <location>
        <begin position="35"/>
        <end position="54"/>
    </location>
</feature>
<keyword evidence="5" id="KW-1185">Reference proteome</keyword>
<dbReference type="Gene3D" id="3.40.50.1820">
    <property type="entry name" value="alpha/beta hydrolase"/>
    <property type="match status" value="1"/>
</dbReference>
<keyword evidence="2" id="KW-0472">Membrane</keyword>
<evidence type="ECO:0000313" key="4">
    <source>
        <dbReference type="EMBL" id="KAE9409801.1"/>
    </source>
</evidence>
<feature type="region of interest" description="Disordered" evidence="1">
    <location>
        <begin position="58"/>
        <end position="84"/>
    </location>
</feature>
<evidence type="ECO:0000256" key="1">
    <source>
        <dbReference type="SAM" id="MobiDB-lite"/>
    </source>
</evidence>